<reference evidence="3" key="1">
    <citation type="submission" date="2021-01" db="EMBL/GenBank/DDBJ databases">
        <title>Caligus Genome Assembly.</title>
        <authorList>
            <person name="Gallardo-Escarate C."/>
        </authorList>
    </citation>
    <scope>NUCLEOTIDE SEQUENCE [LARGE SCALE GENOMIC DNA]</scope>
</reference>
<protein>
    <submittedName>
        <fullName evidence="2">Uncharacterized protein</fullName>
    </submittedName>
</protein>
<sequence>EEFINEECQELATIDGLKNREEKISQDFPSPAFTLLPSSNRQMSRSLFNIRGHSDGSTLDRSELDPSIPIRMTPLGEYPDYSNPIL</sequence>
<evidence type="ECO:0000313" key="2">
    <source>
        <dbReference type="EMBL" id="QQP36358.1"/>
    </source>
</evidence>
<evidence type="ECO:0000313" key="3">
    <source>
        <dbReference type="Proteomes" id="UP000595437"/>
    </source>
</evidence>
<dbReference type="EMBL" id="CP045904">
    <property type="protein sequence ID" value="QQP36358.1"/>
    <property type="molecule type" value="Genomic_DNA"/>
</dbReference>
<gene>
    <name evidence="2" type="ORF">FKW44_021431</name>
</gene>
<feature type="compositionally biased region" description="Basic and acidic residues" evidence="1">
    <location>
        <begin position="52"/>
        <end position="64"/>
    </location>
</feature>
<dbReference type="OrthoDB" id="6377791at2759"/>
<proteinExistence type="predicted"/>
<name>A0A7T8GR80_CALRO</name>
<keyword evidence="3" id="KW-1185">Reference proteome</keyword>
<evidence type="ECO:0000256" key="1">
    <source>
        <dbReference type="SAM" id="MobiDB-lite"/>
    </source>
</evidence>
<dbReference type="Proteomes" id="UP000595437">
    <property type="component" value="Chromosome 15"/>
</dbReference>
<accession>A0A7T8GR80</accession>
<organism evidence="2 3">
    <name type="scientific">Caligus rogercresseyi</name>
    <name type="common">Sea louse</name>
    <dbReference type="NCBI Taxonomy" id="217165"/>
    <lineage>
        <taxon>Eukaryota</taxon>
        <taxon>Metazoa</taxon>
        <taxon>Ecdysozoa</taxon>
        <taxon>Arthropoda</taxon>
        <taxon>Crustacea</taxon>
        <taxon>Multicrustacea</taxon>
        <taxon>Hexanauplia</taxon>
        <taxon>Copepoda</taxon>
        <taxon>Siphonostomatoida</taxon>
        <taxon>Caligidae</taxon>
        <taxon>Caligus</taxon>
    </lineage>
</organism>
<dbReference type="AlphaFoldDB" id="A0A7T8GR80"/>
<feature type="region of interest" description="Disordered" evidence="1">
    <location>
        <begin position="50"/>
        <end position="86"/>
    </location>
</feature>
<feature type="non-terminal residue" evidence="2">
    <location>
        <position position="1"/>
    </location>
</feature>